<dbReference type="InterPro" id="IPR038389">
    <property type="entry name" value="PSMG2_sf"/>
</dbReference>
<reference evidence="1 2" key="1">
    <citation type="journal article" date="2016" name="Mol. Biol. Evol.">
        <title>Genome-Wide Survey of Gut Fungi (Harpellales) Reveals the First Horizontally Transferred Ubiquitin Gene from a Mosquito Host.</title>
        <authorList>
            <person name="Wang Y."/>
            <person name="White M.M."/>
            <person name="Kvist S."/>
            <person name="Moncalvo J.M."/>
        </authorList>
    </citation>
    <scope>NUCLEOTIDE SEQUENCE [LARGE SCALE GENOMIC DNA]</scope>
    <source>
        <strain evidence="1 2">ALG-7-W6</strain>
    </source>
</reference>
<evidence type="ECO:0000313" key="2">
    <source>
        <dbReference type="Proteomes" id="UP000187455"/>
    </source>
</evidence>
<dbReference type="STRING" id="133383.A0A1R0GRW1"/>
<proteinExistence type="predicted"/>
<keyword evidence="1" id="KW-0647">Proteasome</keyword>
<accession>A0A1R0GRW1</accession>
<dbReference type="GO" id="GO:0005829">
    <property type="term" value="C:cytosol"/>
    <property type="evidence" value="ECO:0007669"/>
    <property type="project" value="TreeGrafter"/>
</dbReference>
<sequence>MMIDLSQSTYKSKTFTDFQNIGIPIKSLLKLSDFELDPKDISKLTVSGSNELNPKPKLKDLTDFKVESNLKTDFYKDIKHDLYDSGILKQLIKGCINQGIDATILVNFVNEGDNVPESISLASLLNTGFNILPPDTNNWVPPTSWKWLQSGSAPQYLFY</sequence>
<dbReference type="PANTHER" id="PTHR12970">
    <property type="entry name" value="PROTEASOME ASSEMBLY CHAPERONE 2"/>
    <property type="match status" value="1"/>
</dbReference>
<comment type="caution">
    <text evidence="1">The sequence shown here is derived from an EMBL/GenBank/DDBJ whole genome shotgun (WGS) entry which is preliminary data.</text>
</comment>
<dbReference type="GO" id="GO:0043248">
    <property type="term" value="P:proteasome assembly"/>
    <property type="evidence" value="ECO:0007669"/>
    <property type="project" value="TreeGrafter"/>
</dbReference>
<dbReference type="Proteomes" id="UP000187455">
    <property type="component" value="Unassembled WGS sequence"/>
</dbReference>
<dbReference type="GO" id="GO:0000502">
    <property type="term" value="C:proteasome complex"/>
    <property type="evidence" value="ECO:0007669"/>
    <property type="project" value="UniProtKB-KW"/>
</dbReference>
<name>A0A1R0GRW1_9FUNG</name>
<dbReference type="EMBL" id="LSSL01004240">
    <property type="protein sequence ID" value="OLY79616.1"/>
    <property type="molecule type" value="Genomic_DNA"/>
</dbReference>
<dbReference type="OrthoDB" id="10260712at2759"/>
<evidence type="ECO:0000313" key="1">
    <source>
        <dbReference type="EMBL" id="OLY79616.1"/>
    </source>
</evidence>
<dbReference type="InterPro" id="IPR016562">
    <property type="entry name" value="Proteasome_assmbl_chp_2_euk"/>
</dbReference>
<dbReference type="PANTHER" id="PTHR12970:SF1">
    <property type="entry name" value="PROTEASOME ASSEMBLY CHAPERONE 2"/>
    <property type="match status" value="1"/>
</dbReference>
<dbReference type="GO" id="GO:0005634">
    <property type="term" value="C:nucleus"/>
    <property type="evidence" value="ECO:0007669"/>
    <property type="project" value="TreeGrafter"/>
</dbReference>
<organism evidence="1 2">
    <name type="scientific">Smittium mucronatum</name>
    <dbReference type="NCBI Taxonomy" id="133383"/>
    <lineage>
        <taxon>Eukaryota</taxon>
        <taxon>Fungi</taxon>
        <taxon>Fungi incertae sedis</taxon>
        <taxon>Zoopagomycota</taxon>
        <taxon>Kickxellomycotina</taxon>
        <taxon>Harpellomycetes</taxon>
        <taxon>Harpellales</taxon>
        <taxon>Legeriomycetaceae</taxon>
        <taxon>Smittium</taxon>
    </lineage>
</organism>
<dbReference type="Gene3D" id="3.40.50.10900">
    <property type="entry name" value="PAC-like subunit"/>
    <property type="match status" value="1"/>
</dbReference>
<keyword evidence="2" id="KW-1185">Reference proteome</keyword>
<gene>
    <name evidence="1" type="ORF">AYI68_g6308</name>
</gene>
<dbReference type="AlphaFoldDB" id="A0A1R0GRW1"/>
<protein>
    <submittedName>
        <fullName evidence="1">Proteasome assembly chaperone 2</fullName>
    </submittedName>
</protein>